<dbReference type="AlphaFoldDB" id="A0A8T2QS80"/>
<dbReference type="Proteomes" id="UP000825935">
    <property type="component" value="Chromosome 32"/>
</dbReference>
<gene>
    <name evidence="5" type="ORF">KP509_32G007900</name>
</gene>
<evidence type="ECO:0000313" key="6">
    <source>
        <dbReference type="Proteomes" id="UP000825935"/>
    </source>
</evidence>
<proteinExistence type="predicted"/>
<dbReference type="InterPro" id="IPR000644">
    <property type="entry name" value="CBS_dom"/>
</dbReference>
<evidence type="ECO:0000259" key="4">
    <source>
        <dbReference type="PROSITE" id="PS51371"/>
    </source>
</evidence>
<dbReference type="Pfam" id="PF00571">
    <property type="entry name" value="CBS"/>
    <property type="match status" value="1"/>
</dbReference>
<keyword evidence="6" id="KW-1185">Reference proteome</keyword>
<dbReference type="GO" id="GO:0005634">
    <property type="term" value="C:nucleus"/>
    <property type="evidence" value="ECO:0007669"/>
    <property type="project" value="TreeGrafter"/>
</dbReference>
<accession>A0A8T2QS80</accession>
<dbReference type="InterPro" id="IPR050511">
    <property type="entry name" value="AMPK_gamma/SDS23_families"/>
</dbReference>
<dbReference type="PANTHER" id="PTHR13780:SF128">
    <property type="entry name" value="CBS DOMAIN-CONTAINING PROTEIN"/>
    <property type="match status" value="1"/>
</dbReference>
<protein>
    <recommendedName>
        <fullName evidence="4">CBS domain-containing protein</fullName>
    </recommendedName>
</protein>
<dbReference type="InterPro" id="IPR046342">
    <property type="entry name" value="CBS_dom_sf"/>
</dbReference>
<evidence type="ECO:0000256" key="1">
    <source>
        <dbReference type="ARBA" id="ARBA00022737"/>
    </source>
</evidence>
<evidence type="ECO:0000256" key="3">
    <source>
        <dbReference type="PROSITE-ProRule" id="PRU00703"/>
    </source>
</evidence>
<evidence type="ECO:0000256" key="2">
    <source>
        <dbReference type="ARBA" id="ARBA00023122"/>
    </source>
</evidence>
<dbReference type="PROSITE" id="PS51371">
    <property type="entry name" value="CBS"/>
    <property type="match status" value="1"/>
</dbReference>
<keyword evidence="2 3" id="KW-0129">CBS domain</keyword>
<dbReference type="PANTHER" id="PTHR13780">
    <property type="entry name" value="AMP-ACTIVATED PROTEIN KINASE, GAMMA REGULATORY SUBUNIT"/>
    <property type="match status" value="1"/>
</dbReference>
<feature type="domain" description="CBS" evidence="4">
    <location>
        <begin position="390"/>
        <end position="446"/>
    </location>
</feature>
<sequence length="448" mass="48951">MAVGLLSHVVSDLILGKPALPWLPSNASVRDALRALKQLGDGVSELSIWDCSGKICSHDIGDPLAQSDVGAHINCRCVGKVCMQKIVCHLASEKSLFDFPEALDVPVSSLLEHNATNPVVQHVDPDASLLEALDLIARGVQNLVIPITRKSIHNVKQVKGSTTLKARSLPANLNIVVPKDHGGQEYCWLTPEDVLRFLLGSISIFSPLPALSIEALGIIRSDVQMIEVGQDACSELELIEMACQDSSAVAIVDSTTSSPGTVHFVGDISCSALQTCNELASLALISLSAGDFLAFVQDCRKPPQILVDIIRTRVHEKLGLGMRNSSHIKQITLKPENVTFLLHKLEMWEESSSSEDDEYGSASPNGPHDLSHKWHSMHLRNSRKGFSVRCRSGPIFCSPRSSLIAVVLQALAHREQYVWVTREDNSLYGIVTIRDILTVMFNHIKTFN</sequence>
<evidence type="ECO:0000313" key="5">
    <source>
        <dbReference type="EMBL" id="KAH7286454.1"/>
    </source>
</evidence>
<dbReference type="OMA" id="VMTYIDC"/>
<reference evidence="5" key="1">
    <citation type="submission" date="2021-08" db="EMBL/GenBank/DDBJ databases">
        <title>WGS assembly of Ceratopteris richardii.</title>
        <authorList>
            <person name="Marchant D.B."/>
            <person name="Chen G."/>
            <person name="Jenkins J."/>
            <person name="Shu S."/>
            <person name="Leebens-Mack J."/>
            <person name="Grimwood J."/>
            <person name="Schmutz J."/>
            <person name="Soltis P."/>
            <person name="Soltis D."/>
            <person name="Chen Z.-H."/>
        </authorList>
    </citation>
    <scope>NUCLEOTIDE SEQUENCE</scope>
    <source>
        <strain evidence="5">Whitten #5841</strain>
        <tissue evidence="5">Leaf</tissue>
    </source>
</reference>
<name>A0A8T2QS80_CERRI</name>
<dbReference type="GO" id="GO:0005737">
    <property type="term" value="C:cytoplasm"/>
    <property type="evidence" value="ECO:0007669"/>
    <property type="project" value="TreeGrafter"/>
</dbReference>
<dbReference type="OrthoDB" id="681454at2759"/>
<organism evidence="5 6">
    <name type="scientific">Ceratopteris richardii</name>
    <name type="common">Triangle waterfern</name>
    <dbReference type="NCBI Taxonomy" id="49495"/>
    <lineage>
        <taxon>Eukaryota</taxon>
        <taxon>Viridiplantae</taxon>
        <taxon>Streptophyta</taxon>
        <taxon>Embryophyta</taxon>
        <taxon>Tracheophyta</taxon>
        <taxon>Polypodiopsida</taxon>
        <taxon>Polypodiidae</taxon>
        <taxon>Polypodiales</taxon>
        <taxon>Pteridineae</taxon>
        <taxon>Pteridaceae</taxon>
        <taxon>Parkerioideae</taxon>
        <taxon>Ceratopteris</taxon>
    </lineage>
</organism>
<keyword evidence="1" id="KW-0677">Repeat</keyword>
<dbReference type="SUPFAM" id="SSF54631">
    <property type="entry name" value="CBS-domain pair"/>
    <property type="match status" value="1"/>
</dbReference>
<dbReference type="EMBL" id="CM035437">
    <property type="protein sequence ID" value="KAH7286454.1"/>
    <property type="molecule type" value="Genomic_DNA"/>
</dbReference>
<comment type="caution">
    <text evidence="5">The sequence shown here is derived from an EMBL/GenBank/DDBJ whole genome shotgun (WGS) entry which is preliminary data.</text>
</comment>